<keyword evidence="2" id="KW-0732">Signal</keyword>
<name>A0A1E5SYJ2_9BACT</name>
<gene>
    <name evidence="4" type="ORF">BFP71_11510</name>
</gene>
<dbReference type="AlphaFoldDB" id="A0A1E5SYJ2"/>
<protein>
    <recommendedName>
        <fullName evidence="3">YHYH domain-containing protein</fullName>
    </recommendedName>
</protein>
<feature type="signal peptide" evidence="2">
    <location>
        <begin position="1"/>
        <end position="22"/>
    </location>
</feature>
<feature type="compositionally biased region" description="Basic and acidic residues" evidence="1">
    <location>
        <begin position="372"/>
        <end position="383"/>
    </location>
</feature>
<feature type="domain" description="YHYH" evidence="3">
    <location>
        <begin position="145"/>
        <end position="341"/>
    </location>
</feature>
<dbReference type="Proteomes" id="UP000095552">
    <property type="component" value="Unassembled WGS sequence"/>
</dbReference>
<feature type="region of interest" description="Disordered" evidence="1">
    <location>
        <begin position="26"/>
        <end position="80"/>
    </location>
</feature>
<evidence type="ECO:0000313" key="4">
    <source>
        <dbReference type="EMBL" id="OEK04107.1"/>
    </source>
</evidence>
<dbReference type="Pfam" id="PF14240">
    <property type="entry name" value="YHYH"/>
    <property type="match status" value="1"/>
</dbReference>
<comment type="caution">
    <text evidence="4">The sequence shown here is derived from an EMBL/GenBank/DDBJ whole genome shotgun (WGS) entry which is preliminary data.</text>
</comment>
<feature type="compositionally biased region" description="Polar residues" evidence="1">
    <location>
        <begin position="26"/>
        <end position="36"/>
    </location>
</feature>
<dbReference type="InterPro" id="IPR025924">
    <property type="entry name" value="YHYH_dom"/>
</dbReference>
<reference evidence="4 5" key="1">
    <citation type="submission" date="2016-08" db="EMBL/GenBank/DDBJ databases">
        <title>Draft genome of Fabibacter sp. strain SK-8.</title>
        <authorList>
            <person name="Wong S.-K."/>
            <person name="Hamasaki K."/>
            <person name="Yoshizawa S."/>
        </authorList>
    </citation>
    <scope>NUCLEOTIDE SEQUENCE [LARGE SCALE GENOMIC DNA]</scope>
    <source>
        <strain evidence="4 5">SK-8</strain>
    </source>
</reference>
<organism evidence="4 5">
    <name type="scientific">Roseivirga misakiensis</name>
    <dbReference type="NCBI Taxonomy" id="1563681"/>
    <lineage>
        <taxon>Bacteria</taxon>
        <taxon>Pseudomonadati</taxon>
        <taxon>Bacteroidota</taxon>
        <taxon>Cytophagia</taxon>
        <taxon>Cytophagales</taxon>
        <taxon>Roseivirgaceae</taxon>
        <taxon>Roseivirga</taxon>
    </lineage>
</organism>
<evidence type="ECO:0000256" key="2">
    <source>
        <dbReference type="SAM" id="SignalP"/>
    </source>
</evidence>
<dbReference type="OrthoDB" id="665834at2"/>
<feature type="chain" id="PRO_5009185692" description="YHYH domain-containing protein" evidence="2">
    <location>
        <begin position="23"/>
        <end position="383"/>
    </location>
</feature>
<evidence type="ECO:0000259" key="3">
    <source>
        <dbReference type="Pfam" id="PF14240"/>
    </source>
</evidence>
<dbReference type="STRING" id="1563681.BFP71_11510"/>
<sequence length="383" mass="41030">MKSVVMKNIKLLFFSLVVIVLSDCSSTKPDQGSQGAPTDRDQRFGPPQRGGNGPGQGPGGPGAGGASRNNPEADNQGGNTFFINLDGSDCNVDIEAKLGVSSVYTEIIDEKNQLRKITINSIADHQVGEFPNPGNPNTIKVSKGTFNIPLNPKVATKTTSAQGFDSGVLFSGVSIDPFTAEMFIGSTGQMNPRYNITTLTSTENLGLDCNNAHVQPTGKYHYHGTPSALVDDEGIDGSEMVKIGYASDGFPIYYKYGYNSEGELVEHQSGYKLKEGDRGGDGVTAPDGPHNGRYFSDYKYDQNLSELDACNGRWGKTPESANEYYYVVTDNFPSVPLCFSGTPNNELRKGGGRNGGQRPQRGAGGPPPRRGGNHDETEPINKL</sequence>
<dbReference type="EMBL" id="MDGQ01000005">
    <property type="protein sequence ID" value="OEK04107.1"/>
    <property type="molecule type" value="Genomic_DNA"/>
</dbReference>
<accession>A0A1E5SYJ2</accession>
<feature type="compositionally biased region" description="Gly residues" evidence="1">
    <location>
        <begin position="48"/>
        <end position="65"/>
    </location>
</feature>
<keyword evidence="5" id="KW-1185">Reference proteome</keyword>
<evidence type="ECO:0000313" key="5">
    <source>
        <dbReference type="Proteomes" id="UP000095552"/>
    </source>
</evidence>
<evidence type="ECO:0000256" key="1">
    <source>
        <dbReference type="SAM" id="MobiDB-lite"/>
    </source>
</evidence>
<proteinExistence type="predicted"/>
<feature type="region of interest" description="Disordered" evidence="1">
    <location>
        <begin position="343"/>
        <end position="383"/>
    </location>
</feature>